<name>A0ABQ5CWV4_9ASTR</name>
<organism evidence="1 2">
    <name type="scientific">Tanacetum coccineum</name>
    <dbReference type="NCBI Taxonomy" id="301880"/>
    <lineage>
        <taxon>Eukaryota</taxon>
        <taxon>Viridiplantae</taxon>
        <taxon>Streptophyta</taxon>
        <taxon>Embryophyta</taxon>
        <taxon>Tracheophyta</taxon>
        <taxon>Spermatophyta</taxon>
        <taxon>Magnoliopsida</taxon>
        <taxon>eudicotyledons</taxon>
        <taxon>Gunneridae</taxon>
        <taxon>Pentapetalae</taxon>
        <taxon>asterids</taxon>
        <taxon>campanulids</taxon>
        <taxon>Asterales</taxon>
        <taxon>Asteraceae</taxon>
        <taxon>Asteroideae</taxon>
        <taxon>Anthemideae</taxon>
        <taxon>Anthemidinae</taxon>
        <taxon>Tanacetum</taxon>
    </lineage>
</organism>
<proteinExistence type="predicted"/>
<gene>
    <name evidence="1" type="ORF">Tco_0910907</name>
</gene>
<evidence type="ECO:0000313" key="2">
    <source>
        <dbReference type="Proteomes" id="UP001151760"/>
    </source>
</evidence>
<sequence>MLTRYVRVLGVGCGRSLRQSQRSVSYADGALSAAVKAIVVESARSGCSPPPRLSSLYQPLLSSFLQMALPHHCLHLSVAGYR</sequence>
<reference evidence="1" key="2">
    <citation type="submission" date="2022-01" db="EMBL/GenBank/DDBJ databases">
        <authorList>
            <person name="Yamashiro T."/>
            <person name="Shiraishi A."/>
            <person name="Satake H."/>
            <person name="Nakayama K."/>
        </authorList>
    </citation>
    <scope>NUCLEOTIDE SEQUENCE</scope>
</reference>
<dbReference type="Proteomes" id="UP001151760">
    <property type="component" value="Unassembled WGS sequence"/>
</dbReference>
<comment type="caution">
    <text evidence="1">The sequence shown here is derived from an EMBL/GenBank/DDBJ whole genome shotgun (WGS) entry which is preliminary data.</text>
</comment>
<keyword evidence="2" id="KW-1185">Reference proteome</keyword>
<accession>A0ABQ5CWV4</accession>
<reference evidence="1" key="1">
    <citation type="journal article" date="2022" name="Int. J. Mol. Sci.">
        <title>Draft Genome of Tanacetum Coccineum: Genomic Comparison of Closely Related Tanacetum-Family Plants.</title>
        <authorList>
            <person name="Yamashiro T."/>
            <person name="Shiraishi A."/>
            <person name="Nakayama K."/>
            <person name="Satake H."/>
        </authorList>
    </citation>
    <scope>NUCLEOTIDE SEQUENCE</scope>
</reference>
<protein>
    <submittedName>
        <fullName evidence="1">Uncharacterized protein</fullName>
    </submittedName>
</protein>
<dbReference type="EMBL" id="BQNB010014642">
    <property type="protein sequence ID" value="GJT30632.1"/>
    <property type="molecule type" value="Genomic_DNA"/>
</dbReference>
<evidence type="ECO:0000313" key="1">
    <source>
        <dbReference type="EMBL" id="GJT30632.1"/>
    </source>
</evidence>